<dbReference type="RefSeq" id="XP_001012384.1">
    <property type="nucleotide sequence ID" value="XM_001012384.1"/>
</dbReference>
<evidence type="ECO:0000256" key="7">
    <source>
        <dbReference type="ARBA" id="ARBA00022970"/>
    </source>
</evidence>
<evidence type="ECO:0000256" key="9">
    <source>
        <dbReference type="ARBA" id="ARBA00023053"/>
    </source>
</evidence>
<evidence type="ECO:0000256" key="12">
    <source>
        <dbReference type="ARBA" id="ARBA00023180"/>
    </source>
</evidence>
<keyword evidence="5" id="KW-0479">Metal-binding</keyword>
<dbReference type="EMBL" id="GG662763">
    <property type="protein sequence ID" value="EAR92139.1"/>
    <property type="molecule type" value="Genomic_DNA"/>
</dbReference>
<evidence type="ECO:0000256" key="8">
    <source>
        <dbReference type="ARBA" id="ARBA00022989"/>
    </source>
</evidence>
<dbReference type="GO" id="GO:0015179">
    <property type="term" value="F:L-amino acid transmembrane transporter activity"/>
    <property type="evidence" value="ECO:0007669"/>
    <property type="project" value="TreeGrafter"/>
</dbReference>
<dbReference type="AlphaFoldDB" id="Q235G4"/>
<keyword evidence="11" id="KW-1015">Disulfide bond</keyword>
<keyword evidence="6" id="KW-0967">Endosome</keyword>
<dbReference type="eggNOG" id="KOG1305">
    <property type="taxonomic scope" value="Eukaryota"/>
</dbReference>
<evidence type="ECO:0000256" key="16">
    <source>
        <dbReference type="SAM" id="Phobius"/>
    </source>
</evidence>
<feature type="transmembrane region" description="Helical" evidence="16">
    <location>
        <begin position="302"/>
        <end position="323"/>
    </location>
</feature>
<dbReference type="OrthoDB" id="302047at2759"/>
<sequence>MAPIKNQNSNQDIEMQGDKINQVHPICMDIQLKNSNSDPLINTNQVLTITQNNSKQTPEQVNSNQYNPVSFQNDQESRSNQNIEGNSSQVCPSDNGTQIPKAIKGTNPSWRSWIAAANTMMGSSIVVFPAIFKENGIITSFICMFVVGAFLYKTCIWCVKYCQPHERDLYDTIERLLGKTWKGVYTVANSILLFLVSIIYFLLFNSFFFPLVKYFLEGAFNVDVAQRDEATFSKFSYEWCGIATISFFFLVLAKRDLSFIMKITQYGLLSVGVIVLFAIVKFGSNITNGIDLQDTPLFTPKIYNLIGIFILSFQIHCLIIPILRDNKDQTKNERDTFVCYVITFVTYILISLFGVLAISGKSPINGNPGDTILEYFSDTDVFNIIVRFGLCIYIIGVYPIIVFGSRSNFFSTFLSKGKQPTRFSFLLSNVVFCGCALIAILTRLNLGVIMSFAGYVVSFFIVILLPILIRIKSGQLEKQSQKDNQTKNHIFTSTELQTIPQITTNQIATLNEISPKNDKNQEQTSNNLNNNQQDLQQNELKC</sequence>
<dbReference type="InParanoid" id="Q235G4"/>
<keyword evidence="19" id="KW-1185">Reference proteome</keyword>
<evidence type="ECO:0000256" key="15">
    <source>
        <dbReference type="SAM" id="MobiDB-lite"/>
    </source>
</evidence>
<feature type="transmembrane region" description="Helical" evidence="16">
    <location>
        <begin position="236"/>
        <end position="253"/>
    </location>
</feature>
<dbReference type="GeneID" id="7843053"/>
<evidence type="ECO:0000313" key="18">
    <source>
        <dbReference type="EMBL" id="EAR92139.1"/>
    </source>
</evidence>
<dbReference type="GO" id="GO:0031902">
    <property type="term" value="C:late endosome membrane"/>
    <property type="evidence" value="ECO:0007669"/>
    <property type="project" value="UniProtKB-SubCell"/>
</dbReference>
<evidence type="ECO:0000256" key="3">
    <source>
        <dbReference type="ARBA" id="ARBA00022448"/>
    </source>
</evidence>
<feature type="transmembrane region" description="Helical" evidence="16">
    <location>
        <begin position="183"/>
        <end position="216"/>
    </location>
</feature>
<dbReference type="GO" id="GO:0046872">
    <property type="term" value="F:metal ion binding"/>
    <property type="evidence" value="ECO:0007669"/>
    <property type="project" value="UniProtKB-KW"/>
</dbReference>
<evidence type="ECO:0000256" key="2">
    <source>
        <dbReference type="ARBA" id="ARBA00004155"/>
    </source>
</evidence>
<dbReference type="HOGENOM" id="CLU_037486_0_0_1"/>
<dbReference type="OMA" id="ILICNML"/>
<feature type="compositionally biased region" description="Low complexity" evidence="15">
    <location>
        <begin position="522"/>
        <end position="542"/>
    </location>
</feature>
<dbReference type="InterPro" id="IPR013057">
    <property type="entry name" value="AA_transpt_TM"/>
</dbReference>
<feature type="transmembrane region" description="Helical" evidence="16">
    <location>
        <begin position="448"/>
        <end position="469"/>
    </location>
</feature>
<feature type="transmembrane region" description="Helical" evidence="16">
    <location>
        <begin position="384"/>
        <end position="403"/>
    </location>
</feature>
<dbReference type="STRING" id="312017.Q235G4"/>
<protein>
    <submittedName>
        <fullName evidence="18">Transmembrane amino acid transporter protein</fullName>
    </submittedName>
</protein>
<feature type="transmembrane region" description="Helical" evidence="16">
    <location>
        <begin position="423"/>
        <end position="442"/>
    </location>
</feature>
<feature type="transmembrane region" description="Helical" evidence="16">
    <location>
        <begin position="138"/>
        <end position="162"/>
    </location>
</feature>
<dbReference type="Pfam" id="PF01490">
    <property type="entry name" value="Aa_trans"/>
    <property type="match status" value="1"/>
</dbReference>
<keyword evidence="10 16" id="KW-0472">Membrane</keyword>
<evidence type="ECO:0000256" key="14">
    <source>
        <dbReference type="ARBA" id="ARBA00038442"/>
    </source>
</evidence>
<accession>Q235G4</accession>
<name>Q235G4_TETTS</name>
<feature type="transmembrane region" description="Helical" evidence="16">
    <location>
        <begin position="335"/>
        <end position="358"/>
    </location>
</feature>
<feature type="transmembrane region" description="Helical" evidence="16">
    <location>
        <begin position="113"/>
        <end position="132"/>
    </location>
</feature>
<keyword evidence="9" id="KW-0915">Sodium</keyword>
<dbReference type="PANTHER" id="PTHR22950">
    <property type="entry name" value="AMINO ACID TRANSPORTER"/>
    <property type="match status" value="1"/>
</dbReference>
<evidence type="ECO:0000256" key="6">
    <source>
        <dbReference type="ARBA" id="ARBA00022753"/>
    </source>
</evidence>
<feature type="region of interest" description="Disordered" evidence="15">
    <location>
        <begin position="516"/>
        <end position="542"/>
    </location>
</feature>
<feature type="domain" description="Amino acid transporter transmembrane" evidence="17">
    <location>
        <begin position="110"/>
        <end position="487"/>
    </location>
</feature>
<proteinExistence type="inferred from homology"/>
<dbReference type="GO" id="GO:0005765">
    <property type="term" value="C:lysosomal membrane"/>
    <property type="evidence" value="ECO:0007669"/>
    <property type="project" value="UniProtKB-SubCell"/>
</dbReference>
<keyword evidence="7" id="KW-0029">Amino-acid transport</keyword>
<evidence type="ECO:0000256" key="11">
    <source>
        <dbReference type="ARBA" id="ARBA00023157"/>
    </source>
</evidence>
<keyword evidence="3" id="KW-0813">Transport</keyword>
<organism evidence="18 19">
    <name type="scientific">Tetrahymena thermophila (strain SB210)</name>
    <dbReference type="NCBI Taxonomy" id="312017"/>
    <lineage>
        <taxon>Eukaryota</taxon>
        <taxon>Sar</taxon>
        <taxon>Alveolata</taxon>
        <taxon>Ciliophora</taxon>
        <taxon>Intramacronucleata</taxon>
        <taxon>Oligohymenophorea</taxon>
        <taxon>Hymenostomatida</taxon>
        <taxon>Tetrahymenina</taxon>
        <taxon>Tetrahymenidae</taxon>
        <taxon>Tetrahymena</taxon>
    </lineage>
</organism>
<evidence type="ECO:0000259" key="17">
    <source>
        <dbReference type="Pfam" id="PF01490"/>
    </source>
</evidence>
<comment type="subcellular location">
    <subcellularLocation>
        <location evidence="1">Late endosome membrane</location>
        <topology evidence="1">Multi-pass membrane protein</topology>
    </subcellularLocation>
    <subcellularLocation>
        <location evidence="2">Lysosome membrane</location>
        <topology evidence="2">Multi-pass membrane protein</topology>
    </subcellularLocation>
</comment>
<evidence type="ECO:0000256" key="1">
    <source>
        <dbReference type="ARBA" id="ARBA00004107"/>
    </source>
</evidence>
<keyword evidence="12" id="KW-0325">Glycoprotein</keyword>
<feature type="region of interest" description="Disordered" evidence="15">
    <location>
        <begin position="54"/>
        <end position="95"/>
    </location>
</feature>
<reference evidence="19" key="1">
    <citation type="journal article" date="2006" name="PLoS Biol.">
        <title>Macronuclear genome sequence of the ciliate Tetrahymena thermophila, a model eukaryote.</title>
        <authorList>
            <person name="Eisen J.A."/>
            <person name="Coyne R.S."/>
            <person name="Wu M."/>
            <person name="Wu D."/>
            <person name="Thiagarajan M."/>
            <person name="Wortman J.R."/>
            <person name="Badger J.H."/>
            <person name="Ren Q."/>
            <person name="Amedeo P."/>
            <person name="Jones K.M."/>
            <person name="Tallon L.J."/>
            <person name="Delcher A.L."/>
            <person name="Salzberg S.L."/>
            <person name="Silva J.C."/>
            <person name="Haas B.J."/>
            <person name="Majoros W.H."/>
            <person name="Farzad M."/>
            <person name="Carlton J.M."/>
            <person name="Smith R.K. Jr."/>
            <person name="Garg J."/>
            <person name="Pearlman R.E."/>
            <person name="Karrer K.M."/>
            <person name="Sun L."/>
            <person name="Manning G."/>
            <person name="Elde N.C."/>
            <person name="Turkewitz A.P."/>
            <person name="Asai D.J."/>
            <person name="Wilkes D.E."/>
            <person name="Wang Y."/>
            <person name="Cai H."/>
            <person name="Collins K."/>
            <person name="Stewart B.A."/>
            <person name="Lee S.R."/>
            <person name="Wilamowska K."/>
            <person name="Weinberg Z."/>
            <person name="Ruzzo W.L."/>
            <person name="Wloga D."/>
            <person name="Gaertig J."/>
            <person name="Frankel J."/>
            <person name="Tsao C.-C."/>
            <person name="Gorovsky M.A."/>
            <person name="Keeling P.J."/>
            <person name="Waller R.F."/>
            <person name="Patron N.J."/>
            <person name="Cherry J.M."/>
            <person name="Stover N.A."/>
            <person name="Krieger C.J."/>
            <person name="del Toro C."/>
            <person name="Ryder H.F."/>
            <person name="Williamson S.C."/>
            <person name="Barbeau R.A."/>
            <person name="Hamilton E.P."/>
            <person name="Orias E."/>
        </authorList>
    </citation>
    <scope>NUCLEOTIDE SEQUENCE [LARGE SCALE GENOMIC DNA]</scope>
    <source>
        <strain evidence="19">SB210</strain>
    </source>
</reference>
<gene>
    <name evidence="18" type="ORF">TTHERM_00802360</name>
</gene>
<keyword evidence="8 16" id="KW-1133">Transmembrane helix</keyword>
<keyword evidence="13" id="KW-0458">Lysosome</keyword>
<evidence type="ECO:0000313" key="19">
    <source>
        <dbReference type="Proteomes" id="UP000009168"/>
    </source>
</evidence>
<keyword evidence="4 16" id="KW-0812">Transmembrane</keyword>
<evidence type="ECO:0000256" key="10">
    <source>
        <dbReference type="ARBA" id="ARBA00023136"/>
    </source>
</evidence>
<dbReference type="PANTHER" id="PTHR22950:SF244">
    <property type="entry name" value="NEUTRAL AMINO ACID TRANSPORTER 9"/>
    <property type="match status" value="1"/>
</dbReference>
<dbReference type="KEGG" id="tet:TTHERM_00802360"/>
<evidence type="ECO:0000256" key="5">
    <source>
        <dbReference type="ARBA" id="ARBA00022723"/>
    </source>
</evidence>
<dbReference type="Proteomes" id="UP000009168">
    <property type="component" value="Unassembled WGS sequence"/>
</dbReference>
<evidence type="ECO:0000256" key="4">
    <source>
        <dbReference type="ARBA" id="ARBA00022692"/>
    </source>
</evidence>
<feature type="transmembrane region" description="Helical" evidence="16">
    <location>
        <begin position="265"/>
        <end position="282"/>
    </location>
</feature>
<evidence type="ECO:0000256" key="13">
    <source>
        <dbReference type="ARBA" id="ARBA00023228"/>
    </source>
</evidence>
<comment type="similarity">
    <text evidence="14">Belongs to the amino acid/polyamine transporter 2 family. SLC38A9 subfamily.</text>
</comment>